<dbReference type="GO" id="GO:0009252">
    <property type="term" value="P:peptidoglycan biosynthetic process"/>
    <property type="evidence" value="ECO:0007669"/>
    <property type="project" value="UniProtKB-UniPathway"/>
</dbReference>
<dbReference type="UniPathway" id="UPA00219"/>
<feature type="active site" description="Proton donor/acceptor" evidence="7">
    <location>
        <position position="145"/>
    </location>
</feature>
<dbReference type="GO" id="GO:0004180">
    <property type="term" value="F:carboxypeptidase activity"/>
    <property type="evidence" value="ECO:0007669"/>
    <property type="project" value="UniProtKB-ARBA"/>
</dbReference>
<dbReference type="OrthoDB" id="9809748at2"/>
<evidence type="ECO:0000256" key="7">
    <source>
        <dbReference type="PROSITE-ProRule" id="PRU01373"/>
    </source>
</evidence>
<evidence type="ECO:0000313" key="10">
    <source>
        <dbReference type="EMBL" id="ADJ28324.1"/>
    </source>
</evidence>
<keyword evidence="4 7" id="KW-0133">Cell shape</keyword>
<dbReference type="HOGENOM" id="CLU_102842_3_0_6"/>
<evidence type="ECO:0000259" key="9">
    <source>
        <dbReference type="PROSITE" id="PS52029"/>
    </source>
</evidence>
<feature type="domain" description="L,D-TPase catalytic" evidence="9">
    <location>
        <begin position="30"/>
        <end position="191"/>
    </location>
</feature>
<dbReference type="InterPro" id="IPR038063">
    <property type="entry name" value="Transpep_catalytic_dom"/>
</dbReference>
<name>D8K5Z7_NITWC</name>
<keyword evidence="11" id="KW-1185">Reference proteome</keyword>
<evidence type="ECO:0000256" key="5">
    <source>
        <dbReference type="ARBA" id="ARBA00022984"/>
    </source>
</evidence>
<feature type="chain" id="PRO_5003116652" evidence="8">
    <location>
        <begin position="24"/>
        <end position="213"/>
    </location>
</feature>
<dbReference type="AlphaFoldDB" id="D8K5Z7"/>
<organism evidence="10 11">
    <name type="scientific">Nitrosococcus watsoni (strain C-113)</name>
    <dbReference type="NCBI Taxonomy" id="105559"/>
    <lineage>
        <taxon>Bacteria</taxon>
        <taxon>Pseudomonadati</taxon>
        <taxon>Pseudomonadota</taxon>
        <taxon>Gammaproteobacteria</taxon>
        <taxon>Chromatiales</taxon>
        <taxon>Chromatiaceae</taxon>
        <taxon>Nitrosococcus</taxon>
    </lineage>
</organism>
<dbReference type="PANTHER" id="PTHR36699:SF1">
    <property type="entry name" value="L,D-TRANSPEPTIDASE YAFK-RELATED"/>
    <property type="match status" value="1"/>
</dbReference>
<dbReference type="GO" id="GO:0071555">
    <property type="term" value="P:cell wall organization"/>
    <property type="evidence" value="ECO:0007669"/>
    <property type="project" value="UniProtKB-UniRule"/>
</dbReference>
<dbReference type="GO" id="GO:0016740">
    <property type="term" value="F:transferase activity"/>
    <property type="evidence" value="ECO:0007669"/>
    <property type="project" value="UniProtKB-KW"/>
</dbReference>
<feature type="signal peptide" evidence="8">
    <location>
        <begin position="1"/>
        <end position="23"/>
    </location>
</feature>
<dbReference type="Pfam" id="PF03734">
    <property type="entry name" value="YkuD"/>
    <property type="match status" value="1"/>
</dbReference>
<gene>
    <name evidence="10" type="ordered locus">Nwat_1413</name>
</gene>
<keyword evidence="3" id="KW-0808">Transferase</keyword>
<dbReference type="EMBL" id="CP002086">
    <property type="protein sequence ID" value="ADJ28324.1"/>
    <property type="molecule type" value="Genomic_DNA"/>
</dbReference>
<evidence type="ECO:0000256" key="1">
    <source>
        <dbReference type="ARBA" id="ARBA00004752"/>
    </source>
</evidence>
<feature type="active site" description="Nucleophile" evidence="7">
    <location>
        <position position="167"/>
    </location>
</feature>
<evidence type="ECO:0000256" key="2">
    <source>
        <dbReference type="ARBA" id="ARBA00005992"/>
    </source>
</evidence>
<dbReference type="CDD" id="cd16913">
    <property type="entry name" value="YkuD_like"/>
    <property type="match status" value="1"/>
</dbReference>
<dbReference type="eggNOG" id="COG3034">
    <property type="taxonomic scope" value="Bacteria"/>
</dbReference>
<dbReference type="GO" id="GO:0008360">
    <property type="term" value="P:regulation of cell shape"/>
    <property type="evidence" value="ECO:0007669"/>
    <property type="project" value="UniProtKB-UniRule"/>
</dbReference>
<evidence type="ECO:0000256" key="4">
    <source>
        <dbReference type="ARBA" id="ARBA00022960"/>
    </source>
</evidence>
<dbReference type="InterPro" id="IPR005490">
    <property type="entry name" value="LD_TPept_cat_dom"/>
</dbReference>
<protein>
    <submittedName>
        <fullName evidence="10">ErfK/YbiS/YcfS/YnhG family protein</fullName>
    </submittedName>
</protein>
<proteinExistence type="inferred from homology"/>
<evidence type="ECO:0000313" key="11">
    <source>
        <dbReference type="Proteomes" id="UP000000393"/>
    </source>
</evidence>
<evidence type="ECO:0000256" key="8">
    <source>
        <dbReference type="SAM" id="SignalP"/>
    </source>
</evidence>
<evidence type="ECO:0000256" key="6">
    <source>
        <dbReference type="ARBA" id="ARBA00023316"/>
    </source>
</evidence>
<comment type="pathway">
    <text evidence="1 7">Cell wall biogenesis; peptidoglycan biosynthesis.</text>
</comment>
<comment type="similarity">
    <text evidence="2">Belongs to the YkuD family.</text>
</comment>
<evidence type="ECO:0000256" key="3">
    <source>
        <dbReference type="ARBA" id="ARBA00022679"/>
    </source>
</evidence>
<keyword evidence="8" id="KW-0732">Signal</keyword>
<dbReference type="RefSeq" id="WP_013220416.1">
    <property type="nucleotide sequence ID" value="NC_014315.1"/>
</dbReference>
<dbReference type="STRING" id="105559.Nwat_1413"/>
<keyword evidence="5 7" id="KW-0573">Peptidoglycan synthesis</keyword>
<dbReference type="PROSITE" id="PS52029">
    <property type="entry name" value="LD_TPASE"/>
    <property type="match status" value="1"/>
</dbReference>
<sequence length="213" mass="24039">MPNLLLKLLVSWALVLANPLVEAAPSTEFPYELIIIKSKRLLIVKKGRQIIKRYHAAFGRGGVGGKRVEGDKHTPEGNYEVVGFWPSHKFHYFIHLDYPSRGDALVGYKKGLISRQELLHIYRAQQEKNGIPPQQTRLGGFIGIHGIGVETRKKLMIHRNFDWTRGCVALTNTEIDELRQFIQLGTPVTILNGFDDKDLLAGIKAELSVFLTN</sequence>
<dbReference type="KEGG" id="nwa:Nwat_1413"/>
<keyword evidence="6 7" id="KW-0961">Cell wall biogenesis/degradation</keyword>
<dbReference type="Proteomes" id="UP000000393">
    <property type="component" value="Chromosome"/>
</dbReference>
<dbReference type="PANTHER" id="PTHR36699">
    <property type="entry name" value="LD-TRANSPEPTIDASE"/>
    <property type="match status" value="1"/>
</dbReference>
<dbReference type="SUPFAM" id="SSF141523">
    <property type="entry name" value="L,D-transpeptidase catalytic domain-like"/>
    <property type="match status" value="1"/>
</dbReference>
<dbReference type="Gene3D" id="2.40.440.10">
    <property type="entry name" value="L,D-transpeptidase catalytic domain-like"/>
    <property type="match status" value="1"/>
</dbReference>
<reference evidence="10 11" key="1">
    <citation type="submission" date="2010-06" db="EMBL/GenBank/DDBJ databases">
        <title>Complete sequence of chromosome of Nitrosococcus watsoni C-113.</title>
        <authorList>
            <consortium name="US DOE Joint Genome Institute"/>
            <person name="Lucas S."/>
            <person name="Copeland A."/>
            <person name="Lapidus A."/>
            <person name="Cheng J.-F."/>
            <person name="Bruce D."/>
            <person name="Goodwin L."/>
            <person name="Pitluck S."/>
            <person name="Malfatti S.A."/>
            <person name="Chain P.S.G."/>
            <person name="Land M."/>
            <person name="Hauser L."/>
            <person name="Kyrpides N."/>
            <person name="Ivanova N."/>
            <person name="Cambell M.A."/>
            <person name="Heidelberg J.F."/>
            <person name="Klotz M.G."/>
            <person name="Woyke T."/>
        </authorList>
    </citation>
    <scope>NUCLEOTIDE SEQUENCE [LARGE SCALE GENOMIC DNA]</scope>
    <source>
        <strain evidence="10 11">C-113</strain>
    </source>
</reference>
<accession>D8K5Z7</accession>